<organism evidence="1 2">
    <name type="scientific">Streblomastix strix</name>
    <dbReference type="NCBI Taxonomy" id="222440"/>
    <lineage>
        <taxon>Eukaryota</taxon>
        <taxon>Metamonada</taxon>
        <taxon>Preaxostyla</taxon>
        <taxon>Oxymonadida</taxon>
        <taxon>Streblomastigidae</taxon>
        <taxon>Streblomastix</taxon>
    </lineage>
</organism>
<dbReference type="AlphaFoldDB" id="A0A5J4X3H2"/>
<accession>A0A5J4X3H2</accession>
<evidence type="ECO:0000313" key="2">
    <source>
        <dbReference type="Proteomes" id="UP000324800"/>
    </source>
</evidence>
<reference evidence="1 2" key="1">
    <citation type="submission" date="2019-03" db="EMBL/GenBank/DDBJ databases">
        <title>Single cell metagenomics reveals metabolic interactions within the superorganism composed of flagellate Streblomastix strix and complex community of Bacteroidetes bacteria on its surface.</title>
        <authorList>
            <person name="Treitli S.C."/>
            <person name="Kolisko M."/>
            <person name="Husnik F."/>
            <person name="Keeling P."/>
            <person name="Hampl V."/>
        </authorList>
    </citation>
    <scope>NUCLEOTIDE SEQUENCE [LARGE SCALE GENOMIC DNA]</scope>
    <source>
        <strain evidence="1">ST1C</strain>
    </source>
</reference>
<name>A0A5J4X3H2_9EUKA</name>
<sequence length="853" mass="99014">MRTCPSSRTLILTCMRKAILEFDDGAGTERIVLHIRKMIQLLQDWRHIIIYGEPENNEIINRVRQQRLIIDMWKIEAERRDLIRSKKIEIFQKKAKNVQIQIDDERAVERALRKRKNTTIGNRDYQIANYYTQTYSIDRRNFTYGSKFTPMSSFSVKSQFQRPPQFKSDTANFSQQNASLSSYSHFQQQQNQQQYQRMLLENQYITAIFELPRNASEIVKQTQKWFIMNKADLLAKEYNNKYQYSTNSNRYRIYEGAFLTINEVLSIYPLISMEVVGLVYMCAVDSIIRDAAFQLIRVASETYYSLCEINGLDPIQEQKEIAELNIKETINNKGINFNLSMNEQDMEKLINIARWNACPTLYDAIIKKQKEIIRRTIKVVDNQNVDVDVGRFRHRDQYGQFDDDEIGNDFDENMNELNQKQDEEIQIEKRKRKKNHNHHQHHNHIHLSSFLFDLSPDITFESLIHQCILPPTDTKEYQRLKQFTSISSFDQKGAGSGDFCSPLNILTFLLRPYQPEEIWSVCMGSLASVLMDIRKESVSLAWIEIAKRLHNINISSKASSKPFINQQAVVGNAINIYETISGDRNNNSIGYKQGMSRPIHSPNFLEKSDQSTLTQTPTLHQPFQTFSPQSLGLANQSNDYHLSRISLWRNYASFFITRNDIKIATLPNVLLFKTEAGLNQVLQLLYSNKEYQHKAAVIALAQSHRKLFPYLFKYLNNFFQKYTQPSTKSNFFGTNSSINTISTVTTQQQHQSQQNQSQDSVLGVGLRVGIEQGLQRLGWSQQAVSGVIQTANQVLNPVQQSSMSHSQLFAQQALVEHYRNAASASTILRNFFSFLPRNYYSEIMLMQKKIEKG</sequence>
<protein>
    <submittedName>
        <fullName evidence="1">Uncharacterized protein</fullName>
    </submittedName>
</protein>
<dbReference type="Proteomes" id="UP000324800">
    <property type="component" value="Unassembled WGS sequence"/>
</dbReference>
<evidence type="ECO:0000313" key="1">
    <source>
        <dbReference type="EMBL" id="KAA6401784.1"/>
    </source>
</evidence>
<gene>
    <name evidence="1" type="ORF">EZS28_002692</name>
</gene>
<proteinExistence type="predicted"/>
<comment type="caution">
    <text evidence="1">The sequence shown here is derived from an EMBL/GenBank/DDBJ whole genome shotgun (WGS) entry which is preliminary data.</text>
</comment>
<dbReference type="EMBL" id="SNRW01000335">
    <property type="protein sequence ID" value="KAA6401784.1"/>
    <property type="molecule type" value="Genomic_DNA"/>
</dbReference>